<evidence type="ECO:0000313" key="6">
    <source>
        <dbReference type="Proteomes" id="UP000249451"/>
    </source>
</evidence>
<feature type="active site" description="Nucleophile" evidence="2">
    <location>
        <position position="74"/>
    </location>
</feature>
<dbReference type="InterPro" id="IPR016035">
    <property type="entry name" value="Acyl_Trfase/lysoPLipase"/>
</dbReference>
<feature type="domain" description="PNPLA" evidence="4">
    <location>
        <begin position="41"/>
        <end position="214"/>
    </location>
</feature>
<dbReference type="PROSITE" id="PS51635">
    <property type="entry name" value="PNPLA"/>
    <property type="match status" value="1"/>
</dbReference>
<proteinExistence type="predicted"/>
<sequence length="325" mass="36198">MAPSASHLAYRTHALSPTKPPGNLGYVHEAAPTPNVTDTSLVFEGGAMRVVFSAALVEALLESDVNFAHVTGNSAATSHVANYVSRTTDRMRKTFTTFPSDPNFGGWRAWLRGDGFFNAGYIYGEAGMPGQPMGMDWEIFDNSPVQYRISGFNALTGETKHWGRESIHSPEDFLVRARASSSLPVFMPATEVDGQPWFDGAFGPTGGIPIDAAMQDGYDRFLVIMTRTRMYRKSAAGRALWLLRRTHGQYPALLDSIADRHVRYNETRDYLFELEKQGKAYLFIPEIMNISNQDRNPVKLSLAYQEGLEQARREMPAIKEFLGLS</sequence>
<dbReference type="Pfam" id="PF19890">
    <property type="entry name" value="DUF6363"/>
    <property type="match status" value="1"/>
</dbReference>
<organism evidence="5 6">
    <name type="scientific">Corynebacterium urealyticum</name>
    <dbReference type="NCBI Taxonomy" id="43771"/>
    <lineage>
        <taxon>Bacteria</taxon>
        <taxon>Bacillati</taxon>
        <taxon>Actinomycetota</taxon>
        <taxon>Actinomycetes</taxon>
        <taxon>Mycobacteriales</taxon>
        <taxon>Corynebacteriaceae</taxon>
        <taxon>Corynebacterium</taxon>
    </lineage>
</organism>
<evidence type="ECO:0000256" key="1">
    <source>
        <dbReference type="ARBA" id="ARBA00023098"/>
    </source>
</evidence>
<name>A0A2W5B618_9CORY</name>
<dbReference type="AlphaFoldDB" id="A0A2W5B618"/>
<comment type="caution">
    <text evidence="5">The sequence shown here is derived from an EMBL/GenBank/DDBJ whole genome shotgun (WGS) entry which is preliminary data.</text>
</comment>
<dbReference type="Pfam" id="PF01734">
    <property type="entry name" value="Patatin"/>
    <property type="match status" value="1"/>
</dbReference>
<keyword evidence="2" id="KW-0442">Lipid degradation</keyword>
<accession>A0A2W5B618</accession>
<keyword evidence="1 2" id="KW-0443">Lipid metabolism</keyword>
<protein>
    <submittedName>
        <fullName evidence="5">Patatin family protein</fullName>
    </submittedName>
</protein>
<dbReference type="InterPro" id="IPR037483">
    <property type="entry name" value="YjjU-like"/>
</dbReference>
<dbReference type="EMBL" id="QFNY01000109">
    <property type="protein sequence ID" value="PZP00807.1"/>
    <property type="molecule type" value="Genomic_DNA"/>
</dbReference>
<reference evidence="5 6" key="1">
    <citation type="submission" date="2017-11" db="EMBL/GenBank/DDBJ databases">
        <title>Infants hospitalized years apart are colonized by the same room-sourced microbial strains.</title>
        <authorList>
            <person name="Brooks B."/>
            <person name="Olm M.R."/>
            <person name="Firek B.A."/>
            <person name="Baker R."/>
            <person name="Thomas B.C."/>
            <person name="Morowitz M.J."/>
            <person name="Banfield J.F."/>
        </authorList>
    </citation>
    <scope>NUCLEOTIDE SEQUENCE [LARGE SCALE GENOMIC DNA]</scope>
    <source>
        <strain evidence="5">S2_012_000_R3_87</strain>
    </source>
</reference>
<dbReference type="Proteomes" id="UP000249451">
    <property type="component" value="Unassembled WGS sequence"/>
</dbReference>
<dbReference type="SUPFAM" id="SSF52151">
    <property type="entry name" value="FabD/lysophospholipase-like"/>
    <property type="match status" value="1"/>
</dbReference>
<gene>
    <name evidence="5" type="ORF">DI609_05600</name>
</gene>
<feature type="active site" description="Proton acceptor" evidence="2">
    <location>
        <position position="199"/>
    </location>
</feature>
<dbReference type="InterPro" id="IPR002641">
    <property type="entry name" value="PNPLA_dom"/>
</dbReference>
<comment type="caution">
    <text evidence="2">Lacks conserved residue(s) required for the propagation of feature annotation.</text>
</comment>
<dbReference type="CDD" id="cd07208">
    <property type="entry name" value="Pat_hypo_Ecoli_yjju_like"/>
    <property type="match status" value="1"/>
</dbReference>
<feature type="region of interest" description="Disordered" evidence="3">
    <location>
        <begin position="1"/>
        <end position="25"/>
    </location>
</feature>
<evidence type="ECO:0000256" key="3">
    <source>
        <dbReference type="SAM" id="MobiDB-lite"/>
    </source>
</evidence>
<dbReference type="InterPro" id="IPR045943">
    <property type="entry name" value="DUF6363"/>
</dbReference>
<evidence type="ECO:0000313" key="5">
    <source>
        <dbReference type="EMBL" id="PZP00807.1"/>
    </source>
</evidence>
<evidence type="ECO:0000259" key="4">
    <source>
        <dbReference type="PROSITE" id="PS51635"/>
    </source>
</evidence>
<evidence type="ECO:0000256" key="2">
    <source>
        <dbReference type="PROSITE-ProRule" id="PRU01161"/>
    </source>
</evidence>
<feature type="short sequence motif" description="DGA/G" evidence="2">
    <location>
        <begin position="199"/>
        <end position="201"/>
    </location>
</feature>
<keyword evidence="2" id="KW-0378">Hydrolase</keyword>
<dbReference type="GO" id="GO:0016042">
    <property type="term" value="P:lipid catabolic process"/>
    <property type="evidence" value="ECO:0007669"/>
    <property type="project" value="UniProtKB-UniRule"/>
</dbReference>
<dbReference type="GO" id="GO:0016787">
    <property type="term" value="F:hydrolase activity"/>
    <property type="evidence" value="ECO:0007669"/>
    <property type="project" value="UniProtKB-UniRule"/>
</dbReference>